<proteinExistence type="predicted"/>
<keyword evidence="1" id="KW-0472">Membrane</keyword>
<gene>
    <name evidence="2" type="ORF">MOV92_00730</name>
</gene>
<dbReference type="RefSeq" id="WP_148648682.1">
    <property type="nucleotide sequence ID" value="NZ_CP011131.1"/>
</dbReference>
<dbReference type="EMBL" id="CP093547">
    <property type="protein sequence ID" value="UNP29846.1"/>
    <property type="molecule type" value="Genomic_DNA"/>
</dbReference>
<feature type="transmembrane region" description="Helical" evidence="1">
    <location>
        <begin position="103"/>
        <end position="123"/>
    </location>
</feature>
<accession>A0ABY3XDJ6</accession>
<evidence type="ECO:0000256" key="1">
    <source>
        <dbReference type="SAM" id="Phobius"/>
    </source>
</evidence>
<reference evidence="2 3" key="1">
    <citation type="submission" date="2022-03" db="EMBL/GenBank/DDBJ databases">
        <title>Complete genome sequence of Lysobacter capsici VKM B-2533 and Lysobacter gummosus 10.1.1, promising sources of lytic agents.</title>
        <authorList>
            <person name="Tarlachkov S.V."/>
            <person name="Kudryakova I.V."/>
            <person name="Afoshin A.S."/>
            <person name="Leontyevskaya E.A."/>
            <person name="Leontyevskaya N.V."/>
        </authorList>
    </citation>
    <scope>NUCLEOTIDE SEQUENCE [LARGE SCALE GENOMIC DNA]</scope>
    <source>
        <strain evidence="2 3">10.1.1</strain>
    </source>
</reference>
<keyword evidence="3" id="KW-1185">Reference proteome</keyword>
<protein>
    <submittedName>
        <fullName evidence="2">Uncharacterized protein</fullName>
    </submittedName>
</protein>
<evidence type="ECO:0000313" key="3">
    <source>
        <dbReference type="Proteomes" id="UP000829194"/>
    </source>
</evidence>
<keyword evidence="1" id="KW-1133">Transmembrane helix</keyword>
<organism evidence="2 3">
    <name type="scientific">Lysobacter gummosus</name>
    <dbReference type="NCBI Taxonomy" id="262324"/>
    <lineage>
        <taxon>Bacteria</taxon>
        <taxon>Pseudomonadati</taxon>
        <taxon>Pseudomonadota</taxon>
        <taxon>Gammaproteobacteria</taxon>
        <taxon>Lysobacterales</taxon>
        <taxon>Lysobacteraceae</taxon>
        <taxon>Lysobacter</taxon>
    </lineage>
</organism>
<feature type="transmembrane region" description="Helical" evidence="1">
    <location>
        <begin position="56"/>
        <end position="82"/>
    </location>
</feature>
<name>A0ABY3XDJ6_9GAMM</name>
<evidence type="ECO:0000313" key="2">
    <source>
        <dbReference type="EMBL" id="UNP29846.1"/>
    </source>
</evidence>
<dbReference type="Proteomes" id="UP000829194">
    <property type="component" value="Chromosome"/>
</dbReference>
<feature type="transmembrane region" description="Helical" evidence="1">
    <location>
        <begin position="32"/>
        <end position="50"/>
    </location>
</feature>
<sequence length="173" mass="18229">MNFLFNATPQVAAEILEKIGAESARAARWSRLSSGALISFVVLLLSGHVFSVPHLVVAAVPLAIGSAALHTMSMGCLGGVYWESLKALKTVPDYAGSGLHSRAKYGTLLGFVSQSAALLAVTLGQLALLFPMLWVGAFGMVALSLFTARYASRTRSLIISFKESSPSTGAVWL</sequence>
<feature type="transmembrane region" description="Helical" evidence="1">
    <location>
        <begin position="129"/>
        <end position="148"/>
    </location>
</feature>
<keyword evidence="1" id="KW-0812">Transmembrane</keyword>